<dbReference type="RefSeq" id="WP_038584279.1">
    <property type="nucleotide sequence ID" value="NZ_HG938353.1"/>
</dbReference>
<reference evidence="2" key="1">
    <citation type="journal article" date="2014" name="BMC Genomics">
        <title>Genome sequencing of two Neorhizobium galegae strains reveals a noeT gene responsible for the unusual acetylation of the nodulation factors.</title>
        <authorList>
            <person name="Osterman J."/>
            <person name="Marsh J."/>
            <person name="Laine P.K."/>
            <person name="Zeng Z."/>
            <person name="Alatalo E."/>
            <person name="Sullivan J.T."/>
            <person name="Young J.P."/>
            <person name="Thomas-Oates J."/>
            <person name="Paulin L."/>
            <person name="Lindstrom K."/>
        </authorList>
    </citation>
    <scope>NUCLEOTIDE SEQUENCE [LARGE SCALE GENOMIC DNA]</scope>
    <source>
        <strain evidence="2">HAMBI 540</strain>
    </source>
</reference>
<sequence length="116" mass="13451">MAGALKKIIGRFYATGSGRKPVRDWLMELSREDRRQIGIDIQRVEFGWPLGMPYCRSLGHGLWEVRSNLSSGRIVRVIFFIHEEEMILPHGFEKKTQKTPAQDIDLALKRKREIDA</sequence>
<dbReference type="OrthoDB" id="3233388at2"/>
<dbReference type="AlphaFoldDB" id="A0A068SKT3"/>
<dbReference type="KEGG" id="ngg:RG540_CH05670"/>
<gene>
    <name evidence="1" type="ORF">RG540_CH05670</name>
</gene>
<dbReference type="Proteomes" id="UP000028181">
    <property type="component" value="Chromosome I"/>
</dbReference>
<dbReference type="eggNOG" id="COG4679">
    <property type="taxonomic scope" value="Bacteria"/>
</dbReference>
<dbReference type="Pfam" id="PF05973">
    <property type="entry name" value="Gp49"/>
    <property type="match status" value="1"/>
</dbReference>
<proteinExistence type="predicted"/>
<accession>A0A068SKT3</accession>
<name>A0A068SKT3_NEOGA</name>
<dbReference type="GeneID" id="24259161"/>
<organism evidence="1 2">
    <name type="scientific">Neorhizobium galegae bv. orientalis str. HAMBI 540</name>
    <dbReference type="NCBI Taxonomy" id="1028800"/>
    <lineage>
        <taxon>Bacteria</taxon>
        <taxon>Pseudomonadati</taxon>
        <taxon>Pseudomonadota</taxon>
        <taxon>Alphaproteobacteria</taxon>
        <taxon>Hyphomicrobiales</taxon>
        <taxon>Rhizobiaceae</taxon>
        <taxon>Rhizobium/Agrobacterium group</taxon>
        <taxon>Neorhizobium</taxon>
    </lineage>
</organism>
<protein>
    <recommendedName>
        <fullName evidence="3">Type II toxin-antitoxin system RelE/ParE family toxin</fullName>
    </recommendedName>
</protein>
<evidence type="ECO:0008006" key="3">
    <source>
        <dbReference type="Google" id="ProtNLM"/>
    </source>
</evidence>
<evidence type="ECO:0000313" key="2">
    <source>
        <dbReference type="Proteomes" id="UP000028181"/>
    </source>
</evidence>
<dbReference type="EMBL" id="HG938353">
    <property type="protein sequence ID" value="CDN46758.1"/>
    <property type="molecule type" value="Genomic_DNA"/>
</dbReference>
<dbReference type="PATRIC" id="fig|1028800.3.peg.570"/>
<keyword evidence="2" id="KW-1185">Reference proteome</keyword>
<dbReference type="InterPro" id="IPR009241">
    <property type="entry name" value="HigB-like"/>
</dbReference>
<dbReference type="HOGENOM" id="CLU_122734_2_0_5"/>
<evidence type="ECO:0000313" key="1">
    <source>
        <dbReference type="EMBL" id="CDN46758.1"/>
    </source>
</evidence>